<reference evidence="2" key="1">
    <citation type="journal article" date="2020" name="mSystems">
        <title>Genome- and Community-Level Interaction Insights into Carbon Utilization and Element Cycling Functions of Hydrothermarchaeota in Hydrothermal Sediment.</title>
        <authorList>
            <person name="Zhou Z."/>
            <person name="Liu Y."/>
            <person name="Xu W."/>
            <person name="Pan J."/>
            <person name="Luo Z.H."/>
            <person name="Li M."/>
        </authorList>
    </citation>
    <scope>NUCLEOTIDE SEQUENCE [LARGE SCALE GENOMIC DNA]</scope>
    <source>
        <strain evidence="2">SpSt-609</strain>
    </source>
</reference>
<evidence type="ECO:0000256" key="1">
    <source>
        <dbReference type="ARBA" id="ARBA00023121"/>
    </source>
</evidence>
<keyword evidence="1" id="KW-0446">Lipid-binding</keyword>
<gene>
    <name evidence="2" type="ORF">ENT77_06510</name>
</gene>
<protein>
    <submittedName>
        <fullName evidence="2">DegV family protein</fullName>
    </submittedName>
</protein>
<dbReference type="GO" id="GO:0008289">
    <property type="term" value="F:lipid binding"/>
    <property type="evidence" value="ECO:0007669"/>
    <property type="project" value="UniProtKB-KW"/>
</dbReference>
<dbReference type="PROSITE" id="PS51482">
    <property type="entry name" value="DEGV"/>
    <property type="match status" value="1"/>
</dbReference>
<dbReference type="PANTHER" id="PTHR33434:SF2">
    <property type="entry name" value="FATTY ACID-BINDING PROTEIN TM_1468"/>
    <property type="match status" value="1"/>
</dbReference>
<dbReference type="InterPro" id="IPR050270">
    <property type="entry name" value="DegV_domain_contain"/>
</dbReference>
<dbReference type="SUPFAM" id="SSF82549">
    <property type="entry name" value="DAK1/DegV-like"/>
    <property type="match status" value="1"/>
</dbReference>
<dbReference type="Gene3D" id="3.40.50.10170">
    <property type="match status" value="1"/>
</dbReference>
<dbReference type="PANTHER" id="PTHR33434">
    <property type="entry name" value="DEGV DOMAIN-CONTAINING PROTEIN DR_1986-RELATED"/>
    <property type="match status" value="1"/>
</dbReference>
<dbReference type="Pfam" id="PF02645">
    <property type="entry name" value="DegV"/>
    <property type="match status" value="1"/>
</dbReference>
<name>A0A7C5RJL3_9BACT</name>
<organism evidence="2">
    <name type="scientific">Fervidobacterium thailandense</name>
    <dbReference type="NCBI Taxonomy" id="1008305"/>
    <lineage>
        <taxon>Bacteria</taxon>
        <taxon>Thermotogati</taxon>
        <taxon>Thermotogota</taxon>
        <taxon>Thermotogae</taxon>
        <taxon>Thermotogales</taxon>
        <taxon>Fervidobacteriaceae</taxon>
        <taxon>Fervidobacterium</taxon>
    </lineage>
</organism>
<dbReference type="EMBL" id="DSZY01000029">
    <property type="protein sequence ID" value="HGU40833.1"/>
    <property type="molecule type" value="Genomic_DNA"/>
</dbReference>
<dbReference type="InterPro" id="IPR003797">
    <property type="entry name" value="DegV"/>
</dbReference>
<comment type="caution">
    <text evidence="2">The sequence shown here is derived from an EMBL/GenBank/DDBJ whole genome shotgun (WGS) entry which is preliminary data.</text>
</comment>
<proteinExistence type="predicted"/>
<dbReference type="Gene3D" id="3.30.1180.10">
    <property type="match status" value="1"/>
</dbReference>
<dbReference type="NCBIfam" id="TIGR00762">
    <property type="entry name" value="DegV"/>
    <property type="match status" value="1"/>
</dbReference>
<dbReference type="AlphaFoldDB" id="A0A7C5RJL3"/>
<dbReference type="InterPro" id="IPR043168">
    <property type="entry name" value="DegV_C"/>
</dbReference>
<accession>A0A7C5RJL3</accession>
<evidence type="ECO:0000313" key="2">
    <source>
        <dbReference type="EMBL" id="HGU40833.1"/>
    </source>
</evidence>
<sequence length="278" mass="31009">MVTFITDSGYDFPNIRLPFDFKLLPLRVYIGEREFFDKVTIQSTDVYRVQREGGFPTTSLPSPENIERTLRETSLSSDEVYILTISSKLSNTYSVIKSMVSKLNLSNVKVLDTKSACIKQGYIVWRAMKHYEKYGSLSQEDVDNFNREVILLFLVPTLDYLYKGGRIGKAKALIGKLLSIKPILTVDEEGEVSSVATCRSIDAGVKVMYEIIQRFLKERSILDNFIAVGAYTVPSMKPPIDKLAKFFGSKFVGSTTIGSAIAAHVGPEAFAIVIGRGE</sequence>